<dbReference type="RefSeq" id="WP_002843372.1">
    <property type="nucleotide sequence ID" value="NZ_ADJN01000021.1"/>
</dbReference>
<dbReference type="eggNOG" id="COG0419">
    <property type="taxonomic scope" value="Bacteria"/>
</dbReference>
<evidence type="ECO:0000313" key="2">
    <source>
        <dbReference type="Proteomes" id="UP000004206"/>
    </source>
</evidence>
<evidence type="ECO:0000313" key="1">
    <source>
        <dbReference type="EMBL" id="EFD05433.1"/>
    </source>
</evidence>
<organism evidence="1 2">
    <name type="scientific">Peptostreptococcus anaerobius 653-L</name>
    <dbReference type="NCBI Taxonomy" id="596329"/>
    <lineage>
        <taxon>Bacteria</taxon>
        <taxon>Bacillati</taxon>
        <taxon>Bacillota</taxon>
        <taxon>Clostridia</taxon>
        <taxon>Peptostreptococcales</taxon>
        <taxon>Peptostreptococcaceae</taxon>
        <taxon>Peptostreptococcus</taxon>
    </lineage>
</organism>
<keyword evidence="2" id="KW-1185">Reference proteome</keyword>
<reference evidence="1 2" key="1">
    <citation type="submission" date="2010-01" db="EMBL/GenBank/DDBJ databases">
        <authorList>
            <person name="Dodson R."/>
            <person name="Madupu R."/>
            <person name="Durkin A.S."/>
            <person name="Torralba M."/>
            <person name="Methe B."/>
            <person name="Sutton G.G."/>
            <person name="Strausberg R.L."/>
            <person name="Nelson K.E."/>
        </authorList>
    </citation>
    <scope>NUCLEOTIDE SEQUENCE [LARGE SCALE GENOMIC DNA]</scope>
    <source>
        <strain evidence="1 2">653-L</strain>
    </source>
</reference>
<protein>
    <submittedName>
        <fullName evidence="1">Uncharacterized protein</fullName>
    </submittedName>
</protein>
<gene>
    <name evidence="1" type="ORF">HMPREF0631_0221</name>
</gene>
<dbReference type="EMBL" id="ADJN01000021">
    <property type="protein sequence ID" value="EFD05433.1"/>
    <property type="molecule type" value="Genomic_DNA"/>
</dbReference>
<sequence length="219" mass="25349">MNDYRTNLQRYCDYTKLQSGIDFVNEQLEILCKKMVEELQKKKNLPLYHAKKEFEELVGTGFNDLLNSILKECNFQAGYASWDFKNFDILMDGVSKEEDQGKGYCFFLNSVIALMLYAYFNDDDVYIKPGISMIDTPLLGFDENEDGIQGKTLKNGLYSYFFKHKGDGQIIIVDNLNVMPDMNLEALGAKVTTYHKDEKNGHIYGFMPSWRKDLPKETE</sequence>
<dbReference type="AlphaFoldDB" id="D3MR27"/>
<dbReference type="Proteomes" id="UP000004206">
    <property type="component" value="Unassembled WGS sequence"/>
</dbReference>
<comment type="caution">
    <text evidence="1">The sequence shown here is derived from an EMBL/GenBank/DDBJ whole genome shotgun (WGS) entry which is preliminary data.</text>
</comment>
<name>D3MR27_9FIRM</name>
<dbReference type="GeneID" id="79843673"/>
<accession>D3MR27</accession>
<proteinExistence type="predicted"/>